<dbReference type="EMBL" id="BIFS01000001">
    <property type="protein sequence ID" value="GCE21400.1"/>
    <property type="molecule type" value="Genomic_DNA"/>
</dbReference>
<proteinExistence type="predicted"/>
<dbReference type="OrthoDB" id="3208058at2"/>
<feature type="domain" description="N-acetyltransferase" evidence="1">
    <location>
        <begin position="1"/>
        <end position="145"/>
    </location>
</feature>
<dbReference type="Gene3D" id="3.40.630.30">
    <property type="match status" value="1"/>
</dbReference>
<dbReference type="PROSITE" id="PS51186">
    <property type="entry name" value="GNAT"/>
    <property type="match status" value="2"/>
</dbReference>
<dbReference type="CDD" id="cd04301">
    <property type="entry name" value="NAT_SF"/>
    <property type="match status" value="1"/>
</dbReference>
<evidence type="ECO:0000313" key="3">
    <source>
        <dbReference type="Proteomes" id="UP000287188"/>
    </source>
</evidence>
<feature type="domain" description="N-acetyltransferase" evidence="1">
    <location>
        <begin position="157"/>
        <end position="308"/>
    </location>
</feature>
<organism evidence="2 3">
    <name type="scientific">Dictyobacter kobayashii</name>
    <dbReference type="NCBI Taxonomy" id="2014872"/>
    <lineage>
        <taxon>Bacteria</taxon>
        <taxon>Bacillati</taxon>
        <taxon>Chloroflexota</taxon>
        <taxon>Ktedonobacteria</taxon>
        <taxon>Ktedonobacterales</taxon>
        <taxon>Dictyobacteraceae</taxon>
        <taxon>Dictyobacter</taxon>
    </lineage>
</organism>
<evidence type="ECO:0000259" key="1">
    <source>
        <dbReference type="PROSITE" id="PS51186"/>
    </source>
</evidence>
<protein>
    <recommendedName>
        <fullName evidence="1">N-acetyltransferase domain-containing protein</fullName>
    </recommendedName>
</protein>
<dbReference type="InterPro" id="IPR016181">
    <property type="entry name" value="Acyl_CoA_acyltransferase"/>
</dbReference>
<dbReference type="InterPro" id="IPR000182">
    <property type="entry name" value="GNAT_dom"/>
</dbReference>
<accession>A0A402AQP5</accession>
<gene>
    <name evidence="2" type="ORF">KDK_52000</name>
</gene>
<name>A0A402AQP5_9CHLR</name>
<dbReference type="Pfam" id="PF00583">
    <property type="entry name" value="Acetyltransf_1"/>
    <property type="match status" value="2"/>
</dbReference>
<dbReference type="RefSeq" id="WP_126553040.1">
    <property type="nucleotide sequence ID" value="NZ_BIFS01000001.1"/>
</dbReference>
<dbReference type="Proteomes" id="UP000287188">
    <property type="component" value="Unassembled WGS sequence"/>
</dbReference>
<dbReference type="PANTHER" id="PTHR43617">
    <property type="entry name" value="L-AMINO ACID N-ACETYLTRANSFERASE"/>
    <property type="match status" value="1"/>
</dbReference>
<reference evidence="3" key="1">
    <citation type="submission" date="2018-12" db="EMBL/GenBank/DDBJ databases">
        <title>Tengunoibacter tsumagoiensis gen. nov., sp. nov., Dictyobacter kobayashii sp. nov., D. alpinus sp. nov., and D. joshuensis sp. nov. and description of Dictyobacteraceae fam. nov. within the order Ktedonobacterales isolated from Tengu-no-mugimeshi.</title>
        <authorList>
            <person name="Wang C.M."/>
            <person name="Zheng Y."/>
            <person name="Sakai Y."/>
            <person name="Toyoda A."/>
            <person name="Minakuchi Y."/>
            <person name="Abe K."/>
            <person name="Yokota A."/>
            <person name="Yabe S."/>
        </authorList>
    </citation>
    <scope>NUCLEOTIDE SEQUENCE [LARGE SCALE GENOMIC DNA]</scope>
    <source>
        <strain evidence="3">Uno11</strain>
    </source>
</reference>
<evidence type="ECO:0000313" key="2">
    <source>
        <dbReference type="EMBL" id="GCE21400.1"/>
    </source>
</evidence>
<keyword evidence="3" id="KW-1185">Reference proteome</keyword>
<sequence length="308" mass="34924">MISRAATLPDDFTSINELLSACEVEDTMDLDIHRHALQETQTTEHFQLWLADSGHIQGFARLRFGEVDNITEGRYWYYVRPTAREQGIEARALQWAEQQTLRHSAGSTCRLYTASHADHAARFGFLEANHFTRERYFFTMKQDLHEAPSAPEVPAGYTLRPATLEELESYTELQNLAFREHWNAAPTTVKELRTEMLQPRYRSELDIVAVAPDGTLASYCTATIEPSKREGAEEIIGFIAALGTHPAHRKLGLGRALLLHNLRTLHTLGVSKSHISVDGINPTGAVRLYESVGFQTFETWLLYFKYLS</sequence>
<dbReference type="SUPFAM" id="SSF55729">
    <property type="entry name" value="Acyl-CoA N-acyltransferases (Nat)"/>
    <property type="match status" value="2"/>
</dbReference>
<comment type="caution">
    <text evidence="2">The sequence shown here is derived from an EMBL/GenBank/DDBJ whole genome shotgun (WGS) entry which is preliminary data.</text>
</comment>
<dbReference type="InterPro" id="IPR050276">
    <property type="entry name" value="MshD_Acetyltransferase"/>
</dbReference>
<dbReference type="AlphaFoldDB" id="A0A402AQP5"/>
<dbReference type="GO" id="GO:0016747">
    <property type="term" value="F:acyltransferase activity, transferring groups other than amino-acyl groups"/>
    <property type="evidence" value="ECO:0007669"/>
    <property type="project" value="InterPro"/>
</dbReference>